<comment type="caution">
    <text evidence="15">The sequence shown here is derived from an EMBL/GenBank/DDBJ whole genome shotgun (WGS) entry which is preliminary data.</text>
</comment>
<comment type="similarity">
    <text evidence="2">Belongs to the glycosyl hydrolase 1 family.</text>
</comment>
<evidence type="ECO:0000256" key="4">
    <source>
        <dbReference type="ARBA" id="ARBA00022729"/>
    </source>
</evidence>
<protein>
    <recommendedName>
        <fullName evidence="14">SBP-type domain-containing protein</fullName>
    </recommendedName>
</protein>
<evidence type="ECO:0000256" key="12">
    <source>
        <dbReference type="PROSITE-ProRule" id="PRU00470"/>
    </source>
</evidence>
<evidence type="ECO:0000256" key="10">
    <source>
        <dbReference type="ARBA" id="ARBA00023163"/>
    </source>
</evidence>
<organism evidence="15 16">
    <name type="scientific">Dioscorea zingiberensis</name>
    <dbReference type="NCBI Taxonomy" id="325984"/>
    <lineage>
        <taxon>Eukaryota</taxon>
        <taxon>Viridiplantae</taxon>
        <taxon>Streptophyta</taxon>
        <taxon>Embryophyta</taxon>
        <taxon>Tracheophyta</taxon>
        <taxon>Spermatophyta</taxon>
        <taxon>Magnoliopsida</taxon>
        <taxon>Liliopsida</taxon>
        <taxon>Dioscoreales</taxon>
        <taxon>Dioscoreaceae</taxon>
        <taxon>Dioscorea</taxon>
    </lineage>
</organism>
<feature type="compositionally biased region" description="Polar residues" evidence="13">
    <location>
        <begin position="15"/>
        <end position="33"/>
    </location>
</feature>
<dbReference type="InterPro" id="IPR033132">
    <property type="entry name" value="GH_1_N_CS"/>
</dbReference>
<dbReference type="GO" id="GO:0004565">
    <property type="term" value="F:beta-galactosidase activity"/>
    <property type="evidence" value="ECO:0007669"/>
    <property type="project" value="UniProtKB-ARBA"/>
</dbReference>
<dbReference type="PANTHER" id="PTHR10353:SF297">
    <property type="entry name" value="VICIANIN HYDROLASE-LIKE"/>
    <property type="match status" value="1"/>
</dbReference>
<evidence type="ECO:0000256" key="9">
    <source>
        <dbReference type="ARBA" id="ARBA00023125"/>
    </source>
</evidence>
<dbReference type="InterPro" id="IPR036893">
    <property type="entry name" value="SBP_sf"/>
</dbReference>
<dbReference type="PANTHER" id="PTHR10353">
    <property type="entry name" value="GLYCOSYL HYDROLASE"/>
    <property type="match status" value="1"/>
</dbReference>
<keyword evidence="7" id="KW-0862">Zinc</keyword>
<keyword evidence="8" id="KW-0805">Transcription regulation</keyword>
<dbReference type="SUPFAM" id="SSF51445">
    <property type="entry name" value="(Trans)glycosidases"/>
    <property type="match status" value="1"/>
</dbReference>
<dbReference type="AlphaFoldDB" id="A0A9D5BVX7"/>
<evidence type="ECO:0000313" key="16">
    <source>
        <dbReference type="Proteomes" id="UP001085076"/>
    </source>
</evidence>
<dbReference type="Gene3D" id="3.20.20.80">
    <property type="entry name" value="Glycosidases"/>
    <property type="match status" value="1"/>
</dbReference>
<evidence type="ECO:0000256" key="1">
    <source>
        <dbReference type="ARBA" id="ARBA00004123"/>
    </source>
</evidence>
<dbReference type="GO" id="GO:0005975">
    <property type="term" value="P:carbohydrate metabolic process"/>
    <property type="evidence" value="ECO:0007669"/>
    <property type="project" value="InterPro"/>
</dbReference>
<dbReference type="InterPro" id="IPR001360">
    <property type="entry name" value="Glyco_hydro_1"/>
</dbReference>
<evidence type="ECO:0000259" key="14">
    <source>
        <dbReference type="PROSITE" id="PS51141"/>
    </source>
</evidence>
<dbReference type="GO" id="GO:0008422">
    <property type="term" value="F:beta-glucosidase activity"/>
    <property type="evidence" value="ECO:0007669"/>
    <property type="project" value="UniProtKB-ARBA"/>
</dbReference>
<accession>A0A9D5BVX7</accession>
<dbReference type="FunFam" id="3.20.20.80:FF:000020">
    <property type="entry name" value="Beta-glucosidase 12"/>
    <property type="match status" value="1"/>
</dbReference>
<evidence type="ECO:0000256" key="2">
    <source>
        <dbReference type="ARBA" id="ARBA00010838"/>
    </source>
</evidence>
<keyword evidence="4" id="KW-0732">Signal</keyword>
<evidence type="ECO:0000256" key="3">
    <source>
        <dbReference type="ARBA" id="ARBA00022723"/>
    </source>
</evidence>
<feature type="compositionally biased region" description="Basic residues" evidence="13">
    <location>
        <begin position="140"/>
        <end position="151"/>
    </location>
</feature>
<dbReference type="SUPFAM" id="SSF103612">
    <property type="entry name" value="SBT domain"/>
    <property type="match status" value="1"/>
</dbReference>
<dbReference type="Gene3D" id="4.10.1100.10">
    <property type="entry name" value="Transcription factor, SBP-box domain"/>
    <property type="match status" value="1"/>
</dbReference>
<name>A0A9D5BVX7_9LILI</name>
<dbReference type="GO" id="GO:0008270">
    <property type="term" value="F:zinc ion binding"/>
    <property type="evidence" value="ECO:0007669"/>
    <property type="project" value="UniProtKB-KW"/>
</dbReference>
<dbReference type="InterPro" id="IPR004333">
    <property type="entry name" value="SBP_dom"/>
</dbReference>
<dbReference type="OrthoDB" id="65569at2759"/>
<evidence type="ECO:0000256" key="8">
    <source>
        <dbReference type="ARBA" id="ARBA00023015"/>
    </source>
</evidence>
<keyword evidence="6" id="KW-0378">Hydrolase</keyword>
<dbReference type="PROSITE" id="PS00653">
    <property type="entry name" value="GLYCOSYL_HYDROL_F1_2"/>
    <property type="match status" value="1"/>
</dbReference>
<dbReference type="PROSITE" id="PS51141">
    <property type="entry name" value="ZF_SBP"/>
    <property type="match status" value="1"/>
</dbReference>
<evidence type="ECO:0000313" key="15">
    <source>
        <dbReference type="EMBL" id="KAJ0961708.1"/>
    </source>
</evidence>
<feature type="domain" description="SBP-type" evidence="14">
    <location>
        <begin position="74"/>
        <end position="151"/>
    </location>
</feature>
<dbReference type="Proteomes" id="UP001085076">
    <property type="component" value="Unassembled WGS sequence"/>
</dbReference>
<evidence type="ECO:0000256" key="13">
    <source>
        <dbReference type="SAM" id="MobiDB-lite"/>
    </source>
</evidence>
<feature type="region of interest" description="Disordered" evidence="13">
    <location>
        <begin position="140"/>
        <end position="161"/>
    </location>
</feature>
<dbReference type="Pfam" id="PF00232">
    <property type="entry name" value="Glyco_hydro_1"/>
    <property type="match status" value="1"/>
</dbReference>
<evidence type="ECO:0000256" key="5">
    <source>
        <dbReference type="ARBA" id="ARBA00022771"/>
    </source>
</evidence>
<keyword evidence="16" id="KW-1185">Reference proteome</keyword>
<keyword evidence="3" id="KW-0479">Metal-binding</keyword>
<dbReference type="GO" id="GO:0033907">
    <property type="term" value="F:beta-D-fucosidase activity"/>
    <property type="evidence" value="ECO:0007669"/>
    <property type="project" value="UniProtKB-ARBA"/>
</dbReference>
<dbReference type="InterPro" id="IPR017853">
    <property type="entry name" value="GH"/>
</dbReference>
<keyword evidence="5 12" id="KW-0863">Zinc-finger</keyword>
<evidence type="ECO:0000256" key="6">
    <source>
        <dbReference type="ARBA" id="ARBA00022801"/>
    </source>
</evidence>
<proteinExistence type="inferred from homology"/>
<keyword evidence="9" id="KW-0238">DNA-binding</keyword>
<dbReference type="EMBL" id="JAGGNH010000011">
    <property type="protein sequence ID" value="KAJ0961708.1"/>
    <property type="molecule type" value="Genomic_DNA"/>
</dbReference>
<evidence type="ECO:0000256" key="11">
    <source>
        <dbReference type="ARBA" id="ARBA00023242"/>
    </source>
</evidence>
<dbReference type="GO" id="GO:0005634">
    <property type="term" value="C:nucleus"/>
    <property type="evidence" value="ECO:0007669"/>
    <property type="project" value="UniProtKB-SubCell"/>
</dbReference>
<sequence>MGSRREGEEGVMQMGSGSQGTSEASGSSDNLSGLSIGRKIYFEDGGGGGSSSEASEKPPAPKKGKGVVQGVQQPPRCQVEGCKVDLSGAKAYYSRHKVCGMHSKTPKVIVNGLEQRFCQQCSRFHQLPEFDQGKRSCRRRLAGHNERRRKPPPVPLSSRYARLPSFQEESSRYRSFLMNFSYPRPPIREVWPTIRAGDRIASGHCQGGFGPPTSRALEHGAQQYVQGSMGGSLFSNPEAPPVDCLAGVSDSSCALSLLSTPPWCTATRSQSPTMQSSISFEGAPMAHPNYTTNSYGFRGHEVQHEMGAMQVPHSGNAQFSGELELALQAPTASSLTSAAVFSRSSFPPDFIFGSGSAAYQYEGAWNLDGKGPSIWDTFTHTQPWKILDGKTGDVAIDFYHRYKDDVKLLKSLNMDAFRFSISWARILPTGSLAGGINKKGVDFYNNLINELLAHGMKPFITLFHWDTPQGLENKYGGFLSPNIVEDYRDFADLCFKLFGDRVKHWVTFNEPYSFCSRAYAMGTFAPGRCSPWAGNCTAGDSGREPYSACHHLLLAHATAVKVFKQKYQAQQKGSIGITLVTNWFKPYTDSKADLLAQQRSLDFMFGWFMDPLAFGNYPSTMRMIVGNRLPRFTKQESEMVKGAFDFIGINYYTTWYSQSVPPTNSLVNTSYTTDPQTNNSVTGVRLGKPIGPAAASDWLFIYPPGIRNLMLYIKNKYNNPPIYITENGVDDNNDDKTPVKEALNDNVRVLYFYDHLRYLLSAIKQGANVKAYFAWSFLDDFEWDAGFTVRFGLGYIDYKDNLKRYPKKSALWFRKFLKK</sequence>
<keyword evidence="10" id="KW-0804">Transcription</keyword>
<dbReference type="Pfam" id="PF03110">
    <property type="entry name" value="SBP"/>
    <property type="match status" value="1"/>
</dbReference>
<comment type="subcellular location">
    <subcellularLocation>
        <location evidence="1">Nucleus</location>
    </subcellularLocation>
</comment>
<dbReference type="GO" id="GO:0003677">
    <property type="term" value="F:DNA binding"/>
    <property type="evidence" value="ECO:0007669"/>
    <property type="project" value="UniProtKB-KW"/>
</dbReference>
<evidence type="ECO:0000256" key="7">
    <source>
        <dbReference type="ARBA" id="ARBA00022833"/>
    </source>
</evidence>
<dbReference type="PRINTS" id="PR00131">
    <property type="entry name" value="GLHYDRLASE1"/>
</dbReference>
<feature type="region of interest" description="Disordered" evidence="13">
    <location>
        <begin position="1"/>
        <end position="72"/>
    </location>
</feature>
<gene>
    <name evidence="15" type="ORF">J5N97_000027</name>
</gene>
<dbReference type="FunFam" id="4.10.1100.10:FF:000001">
    <property type="entry name" value="Squamosa promoter-binding-like protein 14"/>
    <property type="match status" value="1"/>
</dbReference>
<reference evidence="15 16" key="1">
    <citation type="journal article" date="2022" name="Hortic Res">
        <title>The genome of Dioscorea zingiberensis sheds light on the biosynthesis, origin and evolution of the medicinally important diosgenin saponins.</title>
        <authorList>
            <person name="Li Y."/>
            <person name="Tan C."/>
            <person name="Li Z."/>
            <person name="Guo J."/>
            <person name="Li S."/>
            <person name="Chen X."/>
            <person name="Wang C."/>
            <person name="Dai X."/>
            <person name="Yang H."/>
            <person name="Song W."/>
            <person name="Hou L."/>
            <person name="Xu J."/>
            <person name="Tong Z."/>
            <person name="Xu A."/>
            <person name="Yuan X."/>
            <person name="Wang W."/>
            <person name="Yang Q."/>
            <person name="Chen L."/>
            <person name="Sun Z."/>
            <person name="Wang K."/>
            <person name="Pan B."/>
            <person name="Chen J."/>
            <person name="Bao Y."/>
            <person name="Liu F."/>
            <person name="Qi X."/>
            <person name="Gang D.R."/>
            <person name="Wen J."/>
            <person name="Li J."/>
        </authorList>
    </citation>
    <scope>NUCLEOTIDE SEQUENCE [LARGE SCALE GENOMIC DNA]</scope>
    <source>
        <strain evidence="15">Dzin_1.0</strain>
    </source>
</reference>
<keyword evidence="11" id="KW-0539">Nucleus</keyword>